<evidence type="ECO:0000313" key="3">
    <source>
        <dbReference type="Proteomes" id="UP000230084"/>
    </source>
</evidence>
<evidence type="ECO:0000313" key="2">
    <source>
        <dbReference type="EMBL" id="PIR47346.1"/>
    </source>
</evidence>
<dbReference type="SUPFAM" id="SSF50156">
    <property type="entry name" value="PDZ domain-like"/>
    <property type="match status" value="1"/>
</dbReference>
<dbReference type="Pfam" id="PF13180">
    <property type="entry name" value="PDZ_2"/>
    <property type="match status" value="1"/>
</dbReference>
<evidence type="ECO:0000259" key="1">
    <source>
        <dbReference type="PROSITE" id="PS50106"/>
    </source>
</evidence>
<name>A0A2H0RLP2_9BACT</name>
<dbReference type="InterPro" id="IPR036034">
    <property type="entry name" value="PDZ_sf"/>
</dbReference>
<accession>A0A2H0RLP2</accession>
<sequence>MPPQRTTLFISVILLTSLTSAIVGALIADRTLDRYAESLNDQSIRTDVTRVKPTVLATAVDQTIAHVVEVASPASYPLIHVLDRVHSNGVVEEANIGHATALTSDGWFLIPQEIVDRVGSSLRLVMEGGVVAITKIVQDPETSFVFAKAEVVDVHVSTFGASERLAEGTPVFVVDGMHVYPRVLVDTWITDKEAMTSSDHYSRTYRLDAIVDVLPGALVADANGSVIGFLEGMDRVRPLHQLTSGLNHVLTTGTITRPVLGLLLIDRSRVVAADSVQQGLEVMNIMHGSVAEIAGLRVGDVIVRVQGESVQNQTLDEWVLGASEGDTLLLTVVRQETEQEISVTL</sequence>
<dbReference type="PROSITE" id="PS50106">
    <property type="entry name" value="PDZ"/>
    <property type="match status" value="1"/>
</dbReference>
<dbReference type="AlphaFoldDB" id="A0A2H0RLP2"/>
<feature type="domain" description="PDZ" evidence="1">
    <location>
        <begin position="260"/>
        <end position="317"/>
    </location>
</feature>
<dbReference type="EMBL" id="PCYM01000008">
    <property type="protein sequence ID" value="PIR47346.1"/>
    <property type="molecule type" value="Genomic_DNA"/>
</dbReference>
<dbReference type="InterPro" id="IPR001478">
    <property type="entry name" value="PDZ"/>
</dbReference>
<organism evidence="2 3">
    <name type="scientific">Candidatus Uhrbacteria bacterium CG10_big_fil_rev_8_21_14_0_10_50_16</name>
    <dbReference type="NCBI Taxonomy" id="1975039"/>
    <lineage>
        <taxon>Bacteria</taxon>
        <taxon>Candidatus Uhriibacteriota</taxon>
    </lineage>
</organism>
<comment type="caution">
    <text evidence="2">The sequence shown here is derived from an EMBL/GenBank/DDBJ whole genome shotgun (WGS) entry which is preliminary data.</text>
</comment>
<proteinExistence type="predicted"/>
<reference evidence="2 3" key="1">
    <citation type="submission" date="2017-09" db="EMBL/GenBank/DDBJ databases">
        <title>Depth-based differentiation of microbial function through sediment-hosted aquifers and enrichment of novel symbionts in the deep terrestrial subsurface.</title>
        <authorList>
            <person name="Probst A.J."/>
            <person name="Ladd B."/>
            <person name="Jarett J.K."/>
            <person name="Geller-Mcgrath D.E."/>
            <person name="Sieber C.M."/>
            <person name="Emerson J.B."/>
            <person name="Anantharaman K."/>
            <person name="Thomas B.C."/>
            <person name="Malmstrom R."/>
            <person name="Stieglmeier M."/>
            <person name="Klingl A."/>
            <person name="Woyke T."/>
            <person name="Ryan C.M."/>
            <person name="Banfield J.F."/>
        </authorList>
    </citation>
    <scope>NUCLEOTIDE SEQUENCE [LARGE SCALE GENOMIC DNA]</scope>
    <source>
        <strain evidence="2">CG10_big_fil_rev_8_21_14_0_10_50_16</strain>
    </source>
</reference>
<gene>
    <name evidence="2" type="ORF">COV06_03940</name>
</gene>
<dbReference type="Proteomes" id="UP000230084">
    <property type="component" value="Unassembled WGS sequence"/>
</dbReference>
<dbReference type="SMART" id="SM00228">
    <property type="entry name" value="PDZ"/>
    <property type="match status" value="1"/>
</dbReference>
<dbReference type="Gene3D" id="2.30.42.10">
    <property type="match status" value="1"/>
</dbReference>
<protein>
    <recommendedName>
        <fullName evidence="1">PDZ domain-containing protein</fullName>
    </recommendedName>
</protein>